<dbReference type="Proteomes" id="UP001373196">
    <property type="component" value="Unassembled WGS sequence"/>
</dbReference>
<protein>
    <submittedName>
        <fullName evidence="1">DUF6838 family protein</fullName>
    </submittedName>
</protein>
<reference evidence="1" key="1">
    <citation type="submission" date="2024-03" db="EMBL/GenBank/DDBJ databases">
        <authorList>
            <person name="Plomp N."/>
            <person name="Harmsen H.J."/>
        </authorList>
    </citation>
    <scope>NUCLEOTIDE SEQUENCE</scope>
    <source>
        <strain evidence="1">HTF-128</strain>
    </source>
</reference>
<dbReference type="Pfam" id="PF20765">
    <property type="entry name" value="Phage_tail_terminator_8"/>
    <property type="match status" value="1"/>
</dbReference>
<dbReference type="AlphaFoldDB" id="A0AB35Y334"/>
<evidence type="ECO:0000313" key="1">
    <source>
        <dbReference type="EMBL" id="MEJ5195806.1"/>
    </source>
</evidence>
<dbReference type="EMBL" id="JBBFGL010000005">
    <property type="protein sequence ID" value="MEJ5195806.1"/>
    <property type="molecule type" value="Genomic_DNA"/>
</dbReference>
<evidence type="ECO:0000313" key="2">
    <source>
        <dbReference type="Proteomes" id="UP001373196"/>
    </source>
</evidence>
<sequence>MTLNNFLEAVAEKLVGLWPDRHVFVNEIPKDSDGNFFVGIIEATQEKKLDRRRRRHVQIEVLYFMASKDNLDFNEWSEKMLDEFESLTVVETESRSRLVRLTNVTARKDDDSRVYQFLFDADFYFVITPEVIPTMYYLDQDNTIRSEVIE</sequence>
<comment type="caution">
    <text evidence="1">The sequence shown here is derived from an EMBL/GenBank/DDBJ whole genome shotgun (WGS) entry which is preliminary data.</text>
</comment>
<proteinExistence type="predicted"/>
<accession>A0AB35Y334</accession>
<dbReference type="RefSeq" id="WP_339395283.1">
    <property type="nucleotide sequence ID" value="NZ_JBBFGL010000005.1"/>
</dbReference>
<dbReference type="InterPro" id="IPR049254">
    <property type="entry name" value="Phage_tail_terminator"/>
</dbReference>
<name>A0AB35Y334_9FIRM</name>
<gene>
    <name evidence="1" type="ORF">WF834_06370</name>
</gene>
<organism evidence="1 2">
    <name type="scientific">Faecalibacterium wellingii</name>
    <dbReference type="NCBI Taxonomy" id="2929491"/>
    <lineage>
        <taxon>Bacteria</taxon>
        <taxon>Bacillati</taxon>
        <taxon>Bacillota</taxon>
        <taxon>Clostridia</taxon>
        <taxon>Eubacteriales</taxon>
        <taxon>Oscillospiraceae</taxon>
        <taxon>Faecalibacterium</taxon>
    </lineage>
</organism>